<evidence type="ECO:0000313" key="2">
    <source>
        <dbReference type="EMBL" id="RAK53447.1"/>
    </source>
</evidence>
<dbReference type="InterPro" id="IPR011009">
    <property type="entry name" value="Kinase-like_dom_sf"/>
</dbReference>
<reference evidence="3" key="1">
    <citation type="submission" date="2018-05" db="EMBL/GenBank/DDBJ databases">
        <authorList>
            <person name="Li X."/>
        </authorList>
    </citation>
    <scope>NUCLEOTIDE SEQUENCE [LARGE SCALE GENOMIC DNA]</scope>
    <source>
        <strain evidence="3">LX32</strain>
    </source>
</reference>
<keyword evidence="3" id="KW-1185">Reference proteome</keyword>
<name>A0A328AG02_9CAUL</name>
<keyword evidence="2" id="KW-0808">Transferase</keyword>
<feature type="domain" description="Aminoglycoside phosphotransferase" evidence="1">
    <location>
        <begin position="92"/>
        <end position="305"/>
    </location>
</feature>
<proteinExistence type="predicted"/>
<accession>A0A328AG02</accession>
<evidence type="ECO:0000259" key="1">
    <source>
        <dbReference type="Pfam" id="PF01636"/>
    </source>
</evidence>
<dbReference type="InterPro" id="IPR002575">
    <property type="entry name" value="Aminoglycoside_PTrfase"/>
</dbReference>
<dbReference type="Gene3D" id="3.90.1200.10">
    <property type="match status" value="1"/>
</dbReference>
<dbReference type="Proteomes" id="UP000249254">
    <property type="component" value="Unassembled WGS sequence"/>
</dbReference>
<dbReference type="NCBIfam" id="NF045698">
    <property type="entry name" value="MurGlcNAcKinAmgK"/>
    <property type="match status" value="1"/>
</dbReference>
<dbReference type="Pfam" id="PF01636">
    <property type="entry name" value="APH"/>
    <property type="match status" value="1"/>
</dbReference>
<organism evidence="2 3">
    <name type="scientific">Phenylobacterium soli</name>
    <dbReference type="NCBI Taxonomy" id="2170551"/>
    <lineage>
        <taxon>Bacteria</taxon>
        <taxon>Pseudomonadati</taxon>
        <taxon>Pseudomonadota</taxon>
        <taxon>Alphaproteobacteria</taxon>
        <taxon>Caulobacterales</taxon>
        <taxon>Caulobacteraceae</taxon>
        <taxon>Phenylobacterium</taxon>
    </lineage>
</organism>
<dbReference type="AlphaFoldDB" id="A0A328AG02"/>
<evidence type="ECO:0000313" key="3">
    <source>
        <dbReference type="Proteomes" id="UP000249254"/>
    </source>
</evidence>
<protein>
    <submittedName>
        <fullName evidence="2">Aminoglycoside phosphotransferase</fullName>
    </submittedName>
</protein>
<dbReference type="GO" id="GO:0016740">
    <property type="term" value="F:transferase activity"/>
    <property type="evidence" value="ECO:0007669"/>
    <property type="project" value="UniProtKB-KW"/>
</dbReference>
<dbReference type="SUPFAM" id="SSF56112">
    <property type="entry name" value="Protein kinase-like (PK-like)"/>
    <property type="match status" value="1"/>
</dbReference>
<dbReference type="OrthoDB" id="9809275at2"/>
<dbReference type="EMBL" id="QFYQ01000001">
    <property type="protein sequence ID" value="RAK53447.1"/>
    <property type="molecule type" value="Genomic_DNA"/>
</dbReference>
<gene>
    <name evidence="2" type="ORF">DJ017_02345</name>
</gene>
<sequence length="375" mass="40840">MARGKGVSLDLAKGSDREALKRAFLESAGFGAAERIAMGGDASTRLYERLRMPSGQSFIFMDQPPALESAVCPPGATEAERMALGYNAASRLAAGSVAAFVTIAAYLRSLGLSAPQVPAHDIDQGLAVLEDLGDGLYATLIAEGLGERPLYEAAVDVQVALHAQPPPDVLREGDAAWPLLTYDALALKVGTDTFLEWWPQFAGMPAFGAEAAAEWEALWTPIFARGAAGASVFTHRDYHAQNLLWLPQRAGAARVGLLDFQDALRGHPAWDLLHLLQDARRDVSPELEAAMLDRYLAARPGLDRASFLAEYRELAVSNAARILGRVFARQALLGRTQYKAFMPRTWRYLERNLTDPALAGLKVWFDRHVPAEFRA</sequence>
<dbReference type="Gene3D" id="3.30.200.20">
    <property type="entry name" value="Phosphorylase Kinase, domain 1"/>
    <property type="match status" value="1"/>
</dbReference>
<comment type="caution">
    <text evidence="2">The sequence shown here is derived from an EMBL/GenBank/DDBJ whole genome shotgun (WGS) entry which is preliminary data.</text>
</comment>